<evidence type="ECO:0000313" key="2">
    <source>
        <dbReference type="Proteomes" id="UP000471364"/>
    </source>
</evidence>
<evidence type="ECO:0000313" key="1">
    <source>
        <dbReference type="EMBL" id="KAB1102703.1"/>
    </source>
</evidence>
<dbReference type="InterPro" id="IPR029056">
    <property type="entry name" value="Ribokinase-like"/>
</dbReference>
<gene>
    <name evidence="1" type="ORF">F6X54_30995</name>
</gene>
<name>A0ABQ6U828_9ACTN</name>
<evidence type="ECO:0008006" key="3">
    <source>
        <dbReference type="Google" id="ProtNLM"/>
    </source>
</evidence>
<organism evidence="1 2">
    <name type="scientific">Micromonospora aurantiaca</name>
    <name type="common">nom. illeg.</name>
    <dbReference type="NCBI Taxonomy" id="47850"/>
    <lineage>
        <taxon>Bacteria</taxon>
        <taxon>Bacillati</taxon>
        <taxon>Actinomycetota</taxon>
        <taxon>Actinomycetes</taxon>
        <taxon>Micromonosporales</taxon>
        <taxon>Micromonosporaceae</taxon>
        <taxon>Micromonospora</taxon>
    </lineage>
</organism>
<dbReference type="Proteomes" id="UP000471364">
    <property type="component" value="Unassembled WGS sequence"/>
</dbReference>
<sequence length="349" mass="38676">MATVETLNSKALEEKLDRIVSEGSLQTVLIGGFYLDLLVRPVGTTLLKAEEWSDADPIEIQLGGSCYWLGKNLHELHGQSSFVYTMLGRSDDALTADAARLVKQEGWILNALPQGSISSRTAISVNLVQRSNRFSTILTYRGTLAELSWRNIKDDLVVTLKKRSVVHISGFFKTNLSSGMIAFLRPIHNRHVICFDHGGFVSQVESPPAVLAIREAYEQSIVDIYLCTLEEFQKFCEFSAAPVKKRRGGSPESVIKELASGQCLPCLTIVRGEDLPDREKVYIILKGRVITVKLKDGLAITKGLVFSKVKFDAAFLYSLTHNYFGESLESRATSAAHEGLMSWARSSDQ</sequence>
<dbReference type="EMBL" id="WAAR01000234">
    <property type="protein sequence ID" value="KAB1102703.1"/>
    <property type="molecule type" value="Genomic_DNA"/>
</dbReference>
<comment type="caution">
    <text evidence="1">The sequence shown here is derived from an EMBL/GenBank/DDBJ whole genome shotgun (WGS) entry which is preliminary data.</text>
</comment>
<keyword evidence="2" id="KW-1185">Reference proteome</keyword>
<proteinExistence type="predicted"/>
<dbReference type="RefSeq" id="WP_151015996.1">
    <property type="nucleotide sequence ID" value="NZ_WAAR01000234.1"/>
</dbReference>
<dbReference type="Gene3D" id="3.40.1190.20">
    <property type="match status" value="1"/>
</dbReference>
<protein>
    <recommendedName>
        <fullName evidence="3">Cyclic nucleotide-binding domain-containing protein</fullName>
    </recommendedName>
</protein>
<dbReference type="SUPFAM" id="SSF53613">
    <property type="entry name" value="Ribokinase-like"/>
    <property type="match status" value="1"/>
</dbReference>
<accession>A0ABQ6U828</accession>
<reference evidence="1 2" key="1">
    <citation type="submission" date="2019-09" db="EMBL/GenBank/DDBJ databases">
        <title>High taxonomic diversity of Micromonospora strains isolated from Medicago sativa nodules in different geographical locations.</title>
        <authorList>
            <person name="Martinez-Hidalgo P."/>
            <person name="Flores-Felix J.D."/>
            <person name="Velazquez E."/>
            <person name="Brau L."/>
            <person name="Trujillo M.E."/>
            <person name="Martinez-Molina E."/>
        </authorList>
    </citation>
    <scope>NUCLEOTIDE SEQUENCE [LARGE SCALE GENOMIC DNA]</scope>
    <source>
        <strain evidence="1 2">ALFB5</strain>
    </source>
</reference>